<dbReference type="EMBL" id="CP034562">
    <property type="protein sequence ID" value="AZQ62166.1"/>
    <property type="molecule type" value="Genomic_DNA"/>
</dbReference>
<gene>
    <name evidence="1" type="ORF">EI427_07935</name>
</gene>
<organism evidence="1 2">
    <name type="scientific">Flammeovirga pectinis</name>
    <dbReference type="NCBI Taxonomy" id="2494373"/>
    <lineage>
        <taxon>Bacteria</taxon>
        <taxon>Pseudomonadati</taxon>
        <taxon>Bacteroidota</taxon>
        <taxon>Cytophagia</taxon>
        <taxon>Cytophagales</taxon>
        <taxon>Flammeovirgaceae</taxon>
        <taxon>Flammeovirga</taxon>
    </lineage>
</organism>
<dbReference type="KEGG" id="fll:EI427_07935"/>
<evidence type="ECO:0000313" key="1">
    <source>
        <dbReference type="EMBL" id="AZQ62166.1"/>
    </source>
</evidence>
<dbReference type="OrthoDB" id="977926at2"/>
<reference evidence="1 2" key="1">
    <citation type="submission" date="2018-12" db="EMBL/GenBank/DDBJ databases">
        <title>Flammeovirga pectinis sp. nov., isolated from the gut of the Korean scallop, Patinopecten yessoensis.</title>
        <authorList>
            <person name="Bae J.-W."/>
            <person name="Jeong Y.-S."/>
            <person name="Kang W."/>
        </authorList>
    </citation>
    <scope>NUCLEOTIDE SEQUENCE [LARGE SCALE GENOMIC DNA]</scope>
    <source>
        <strain evidence="1 2">L12M1</strain>
    </source>
</reference>
<accession>A0A3S9P1T2</accession>
<protein>
    <submittedName>
        <fullName evidence="1">Uncharacterized protein</fullName>
    </submittedName>
</protein>
<dbReference type="RefSeq" id="WP_126613398.1">
    <property type="nucleotide sequence ID" value="NZ_CP034562.1"/>
</dbReference>
<name>A0A3S9P1T2_9BACT</name>
<evidence type="ECO:0000313" key="2">
    <source>
        <dbReference type="Proteomes" id="UP000267268"/>
    </source>
</evidence>
<keyword evidence="2" id="KW-1185">Reference proteome</keyword>
<dbReference type="AlphaFoldDB" id="A0A3S9P1T2"/>
<proteinExistence type="predicted"/>
<dbReference type="Proteomes" id="UP000267268">
    <property type="component" value="Chromosome 1"/>
</dbReference>
<sequence>MSIADNYKFLEHVAERNSTAKSFDNWQQINSHTIITMARKFLVENNISVRKVPLKTIHAFITDSALESLKKQQQRWAILLANAVTYQNPCKQHLTLVKILRDASLEEVELLHYLKKHSFIEYETSRVWIKLKAVEQWALEILNCSGIDIEIIIENLYMKRLIEVDESEEEIRIAPLGMHFIVECETPFGIK</sequence>